<dbReference type="Pfam" id="PF10483">
    <property type="entry name" value="Elong_Iki1"/>
    <property type="match status" value="1"/>
</dbReference>
<keyword evidence="7" id="KW-0819">tRNA processing</keyword>
<reference evidence="10 11" key="1">
    <citation type="submission" date="2022-05" db="EMBL/GenBank/DDBJ databases">
        <authorList>
            <consortium name="Genoscope - CEA"/>
            <person name="William W."/>
        </authorList>
    </citation>
    <scope>NUCLEOTIDE SEQUENCE [LARGE SCALE GENOMIC DNA]</scope>
</reference>
<gene>
    <name evidence="10" type="ORF">PMEA_00015869</name>
</gene>
<keyword evidence="11" id="KW-1185">Reference proteome</keyword>
<comment type="pathway">
    <text evidence="3">tRNA modification; 5-methoxycarbonylmethyl-2-thiouridine-tRNA biosynthesis.</text>
</comment>
<dbReference type="Gene3D" id="3.40.50.300">
    <property type="entry name" value="P-loop containing nucleotide triphosphate hydrolases"/>
    <property type="match status" value="1"/>
</dbReference>
<evidence type="ECO:0000256" key="3">
    <source>
        <dbReference type="ARBA" id="ARBA00005043"/>
    </source>
</evidence>
<name>A0AAU9X3E1_9CNID</name>
<keyword evidence="8" id="KW-0539">Nucleus</keyword>
<dbReference type="GO" id="GO:0002098">
    <property type="term" value="P:tRNA wobble uridine modification"/>
    <property type="evidence" value="ECO:0007669"/>
    <property type="project" value="InterPro"/>
</dbReference>
<dbReference type="InterPro" id="IPR027417">
    <property type="entry name" value="P-loop_NTPase"/>
</dbReference>
<evidence type="ECO:0000256" key="6">
    <source>
        <dbReference type="ARBA" id="ARBA00022490"/>
    </source>
</evidence>
<comment type="subcellular location">
    <subcellularLocation>
        <location evidence="2">Cytoplasm</location>
    </subcellularLocation>
    <subcellularLocation>
        <location evidence="1">Nucleus</location>
    </subcellularLocation>
</comment>
<evidence type="ECO:0000256" key="2">
    <source>
        <dbReference type="ARBA" id="ARBA00004496"/>
    </source>
</evidence>
<evidence type="ECO:0000256" key="8">
    <source>
        <dbReference type="ARBA" id="ARBA00023242"/>
    </source>
</evidence>
<comment type="caution">
    <text evidence="10">The sequence shown here is derived from an EMBL/GenBank/DDBJ whole genome shotgun (WGS) entry which is preliminary data.</text>
</comment>
<organism evidence="10 11">
    <name type="scientific">Pocillopora meandrina</name>
    <dbReference type="NCBI Taxonomy" id="46732"/>
    <lineage>
        <taxon>Eukaryota</taxon>
        <taxon>Metazoa</taxon>
        <taxon>Cnidaria</taxon>
        <taxon>Anthozoa</taxon>
        <taxon>Hexacorallia</taxon>
        <taxon>Scleractinia</taxon>
        <taxon>Astrocoeniina</taxon>
        <taxon>Pocilloporidae</taxon>
        <taxon>Pocillopora</taxon>
    </lineage>
</organism>
<evidence type="ECO:0000313" key="10">
    <source>
        <dbReference type="EMBL" id="CAH3135720.1"/>
    </source>
</evidence>
<sequence>FIYFSRADYVHVVLWDVPPQQFADSFDPHLKERIYCYDGFSDPLGWNLTRQDNLFSLCNSHMTIIHQDSNIAQVVKSNIAHCCAQNTATKSGDVVKVAVVFNSLSRLLLWKSSAMVCTLLNQLYSNSSHSQEGYQVVQVVALVHSDLHDDQTLNTINFLASSLLWITLDKEEKDQSVNWCKVLHKRKTGKVIKKFESFAINDKHVLTEYEEKDWNGSSSKAVSESVNEVDPTKNLTFSLMLTDNERQARSKLKLPYMHHEEERSEVTVNPLGEGKVFYQPDEADDFDEDDPDEDLNI</sequence>
<comment type="similarity">
    <text evidence="4">Belongs to the ELP5 family.</text>
</comment>
<dbReference type="InterPro" id="IPR019519">
    <property type="entry name" value="Elp5"/>
</dbReference>
<evidence type="ECO:0000256" key="7">
    <source>
        <dbReference type="ARBA" id="ARBA00022694"/>
    </source>
</evidence>
<dbReference type="EMBL" id="CALNXJ010000029">
    <property type="protein sequence ID" value="CAH3135720.1"/>
    <property type="molecule type" value="Genomic_DNA"/>
</dbReference>
<keyword evidence="6" id="KW-0963">Cytoplasm</keyword>
<dbReference type="GO" id="GO:0033588">
    <property type="term" value="C:elongator holoenzyme complex"/>
    <property type="evidence" value="ECO:0007669"/>
    <property type="project" value="InterPro"/>
</dbReference>
<evidence type="ECO:0000313" key="11">
    <source>
        <dbReference type="Proteomes" id="UP001159428"/>
    </source>
</evidence>
<feature type="region of interest" description="Disordered" evidence="9">
    <location>
        <begin position="256"/>
        <end position="297"/>
    </location>
</feature>
<dbReference type="GO" id="GO:0005634">
    <property type="term" value="C:nucleus"/>
    <property type="evidence" value="ECO:0007669"/>
    <property type="project" value="UniProtKB-SubCell"/>
</dbReference>
<evidence type="ECO:0000256" key="9">
    <source>
        <dbReference type="SAM" id="MobiDB-lite"/>
    </source>
</evidence>
<evidence type="ECO:0000256" key="4">
    <source>
        <dbReference type="ARBA" id="ARBA00009567"/>
    </source>
</evidence>
<dbReference type="PANTHER" id="PTHR15641">
    <property type="entry name" value="ELONGATOR COMPLEX PROTEIN 5"/>
    <property type="match status" value="1"/>
</dbReference>
<feature type="compositionally biased region" description="Acidic residues" evidence="9">
    <location>
        <begin position="281"/>
        <end position="297"/>
    </location>
</feature>
<dbReference type="GO" id="GO:0000049">
    <property type="term" value="F:tRNA binding"/>
    <property type="evidence" value="ECO:0007669"/>
    <property type="project" value="TreeGrafter"/>
</dbReference>
<dbReference type="Proteomes" id="UP001159428">
    <property type="component" value="Unassembled WGS sequence"/>
</dbReference>
<feature type="non-terminal residue" evidence="10">
    <location>
        <position position="1"/>
    </location>
</feature>
<dbReference type="GO" id="GO:0005829">
    <property type="term" value="C:cytosol"/>
    <property type="evidence" value="ECO:0007669"/>
    <property type="project" value="TreeGrafter"/>
</dbReference>
<dbReference type="PANTHER" id="PTHR15641:SF1">
    <property type="entry name" value="ELONGATOR COMPLEX PROTEIN 5"/>
    <property type="match status" value="1"/>
</dbReference>
<dbReference type="AlphaFoldDB" id="A0AAU9X3E1"/>
<protein>
    <recommendedName>
        <fullName evidence="5">Elongator complex protein 5</fullName>
    </recommendedName>
</protein>
<proteinExistence type="inferred from homology"/>
<evidence type="ECO:0000256" key="1">
    <source>
        <dbReference type="ARBA" id="ARBA00004123"/>
    </source>
</evidence>
<evidence type="ECO:0000256" key="5">
    <source>
        <dbReference type="ARBA" id="ARBA00020264"/>
    </source>
</evidence>
<accession>A0AAU9X3E1</accession>